<dbReference type="Proteomes" id="UP000578531">
    <property type="component" value="Unassembled WGS sequence"/>
</dbReference>
<dbReference type="GO" id="GO:0004497">
    <property type="term" value="F:monooxygenase activity"/>
    <property type="evidence" value="ECO:0007669"/>
    <property type="project" value="InterPro"/>
</dbReference>
<name>A0A8H6G511_9LECA</name>
<dbReference type="SUPFAM" id="SSF48264">
    <property type="entry name" value="Cytochrome P450"/>
    <property type="match status" value="1"/>
</dbReference>
<protein>
    <submittedName>
        <fullName evidence="1">Uncharacterized protein</fullName>
    </submittedName>
</protein>
<dbReference type="GeneID" id="59283004"/>
<sequence length="54" mass="6259">MYIGQNRYKIREGDALNTNLVKNHRDPGVYVVNAESVKPERMLDEAFQKLPPRS</sequence>
<dbReference type="EMBL" id="JACCJC010000003">
    <property type="protein sequence ID" value="KAF6240658.1"/>
    <property type="molecule type" value="Genomic_DNA"/>
</dbReference>
<dbReference type="RefSeq" id="XP_037169917.1">
    <property type="nucleotide sequence ID" value="XM_037303270.1"/>
</dbReference>
<evidence type="ECO:0000313" key="1">
    <source>
        <dbReference type="EMBL" id="KAF6240658.1"/>
    </source>
</evidence>
<dbReference type="AlphaFoldDB" id="A0A8H6G511"/>
<reference evidence="1 2" key="1">
    <citation type="journal article" date="2020" name="Genomics">
        <title>Complete, high-quality genomes from long-read metagenomic sequencing of two wolf lichen thalli reveals enigmatic genome architecture.</title>
        <authorList>
            <person name="McKenzie S.K."/>
            <person name="Walston R.F."/>
            <person name="Allen J.L."/>
        </authorList>
    </citation>
    <scope>NUCLEOTIDE SEQUENCE [LARGE SCALE GENOMIC DNA]</scope>
    <source>
        <strain evidence="1">WasteWater2</strain>
    </source>
</reference>
<gene>
    <name evidence="1" type="ORF">HO173_001330</name>
</gene>
<dbReference type="GO" id="GO:0016705">
    <property type="term" value="F:oxidoreductase activity, acting on paired donors, with incorporation or reduction of molecular oxygen"/>
    <property type="evidence" value="ECO:0007669"/>
    <property type="project" value="InterPro"/>
</dbReference>
<organism evidence="1 2">
    <name type="scientific">Letharia columbiana</name>
    <dbReference type="NCBI Taxonomy" id="112416"/>
    <lineage>
        <taxon>Eukaryota</taxon>
        <taxon>Fungi</taxon>
        <taxon>Dikarya</taxon>
        <taxon>Ascomycota</taxon>
        <taxon>Pezizomycotina</taxon>
        <taxon>Lecanoromycetes</taxon>
        <taxon>OSLEUM clade</taxon>
        <taxon>Lecanoromycetidae</taxon>
        <taxon>Lecanorales</taxon>
        <taxon>Lecanorineae</taxon>
        <taxon>Parmeliaceae</taxon>
        <taxon>Letharia</taxon>
    </lineage>
</organism>
<dbReference type="InterPro" id="IPR036396">
    <property type="entry name" value="Cyt_P450_sf"/>
</dbReference>
<evidence type="ECO:0000313" key="2">
    <source>
        <dbReference type="Proteomes" id="UP000578531"/>
    </source>
</evidence>
<dbReference type="GO" id="GO:0020037">
    <property type="term" value="F:heme binding"/>
    <property type="evidence" value="ECO:0007669"/>
    <property type="project" value="InterPro"/>
</dbReference>
<keyword evidence="2" id="KW-1185">Reference proteome</keyword>
<accession>A0A8H6G511</accession>
<dbReference type="GO" id="GO:0005506">
    <property type="term" value="F:iron ion binding"/>
    <property type="evidence" value="ECO:0007669"/>
    <property type="project" value="InterPro"/>
</dbReference>
<comment type="caution">
    <text evidence="1">The sequence shown here is derived from an EMBL/GenBank/DDBJ whole genome shotgun (WGS) entry which is preliminary data.</text>
</comment>
<proteinExistence type="predicted"/>